<dbReference type="RefSeq" id="WP_312032571.1">
    <property type="nucleotide sequence ID" value="NZ_CP051151.1"/>
</dbReference>
<dbReference type="PANTHER" id="PTHR43575:SF1">
    <property type="entry name" value="PROTEIN ABCI7, CHLOROPLASTIC"/>
    <property type="match status" value="1"/>
</dbReference>
<protein>
    <submittedName>
        <fullName evidence="2">SufD family Fe-S cluster assembly protein</fullName>
    </submittedName>
</protein>
<dbReference type="SUPFAM" id="SSF101960">
    <property type="entry name" value="Stabilizer of iron transporter SufD"/>
    <property type="match status" value="1"/>
</dbReference>
<accession>A0A7L6N1N8</accession>
<evidence type="ECO:0000259" key="1">
    <source>
        <dbReference type="Pfam" id="PF01458"/>
    </source>
</evidence>
<feature type="domain" description="SUF system FeS cluster assembly SufBD core" evidence="1">
    <location>
        <begin position="53"/>
        <end position="268"/>
    </location>
</feature>
<evidence type="ECO:0000313" key="2">
    <source>
        <dbReference type="EMBL" id="QLY40073.1"/>
    </source>
</evidence>
<proteinExistence type="predicted"/>
<dbReference type="GO" id="GO:0016226">
    <property type="term" value="P:iron-sulfur cluster assembly"/>
    <property type="evidence" value="ECO:0007669"/>
    <property type="project" value="InterPro"/>
</dbReference>
<reference evidence="2 3" key="1">
    <citation type="submission" date="2020-04" db="EMBL/GenBank/DDBJ databases">
        <authorList>
            <person name="Zheng R.K."/>
            <person name="Sun C.M."/>
        </authorList>
    </citation>
    <scope>NUCLEOTIDE SEQUENCE [LARGE SCALE GENOMIC DNA]</scope>
    <source>
        <strain evidence="3">zrk29</strain>
    </source>
</reference>
<sequence length="294" mass="33524">MKIPNFIKNASSYIVLSDQEIINHSQAHQEDNQFIFKGEEEVFIYLDNYQSELNIVIDASANIKLYLLSRNSKQVDYKISIDILEQGLLKLYSDFKSTRKTKVFIKRNFNVKAKGSLILLNHLAYHGEINLDDNIYLSESLANLDIDLLNVGSQDDQAYVHQNVYHQAKKTYSQIHNWLISQDQAKLNYHVNGSIEKGKEKSSCQQKNKGIILSQNGQITVVPTLLIDEYDVEASHGAAIGQIDESQLFYLLSRGLNQEEAKALIISGYINPFISKVKNKKIESLLKRTIQSKI</sequence>
<dbReference type="InterPro" id="IPR055346">
    <property type="entry name" value="Fe-S_cluster_assembly_SufBD"/>
</dbReference>
<dbReference type="Pfam" id="PF01458">
    <property type="entry name" value="SUFBD_core"/>
    <property type="match status" value="1"/>
</dbReference>
<keyword evidence="3" id="KW-1185">Reference proteome</keyword>
<dbReference type="KEGG" id="tbk:HF295_04035"/>
<gene>
    <name evidence="2" type="ORF">HF295_04035</name>
</gene>
<dbReference type="PANTHER" id="PTHR43575">
    <property type="entry name" value="PROTEIN ABCI7, CHLOROPLASTIC"/>
    <property type="match status" value="1"/>
</dbReference>
<evidence type="ECO:0000313" key="3">
    <source>
        <dbReference type="Proteomes" id="UP000512167"/>
    </source>
</evidence>
<dbReference type="InterPro" id="IPR037284">
    <property type="entry name" value="SUF_FeS_clus_asmbl_SufBD_sf"/>
</dbReference>
<name>A0A7L6N1N8_9MOLU</name>
<dbReference type="InterPro" id="IPR000825">
    <property type="entry name" value="SUF_FeS_clus_asmbl_SufBD_core"/>
</dbReference>
<dbReference type="EMBL" id="CP051151">
    <property type="protein sequence ID" value="QLY40073.1"/>
    <property type="molecule type" value="Genomic_DNA"/>
</dbReference>
<dbReference type="AlphaFoldDB" id="A0A7L6N1N8"/>
<organism evidence="2 3">
    <name type="scientific">Hujiaoplasma nucleasis</name>
    <dbReference type="NCBI Taxonomy" id="2725268"/>
    <lineage>
        <taxon>Bacteria</taxon>
        <taxon>Bacillati</taxon>
        <taxon>Mycoplasmatota</taxon>
        <taxon>Mollicutes</taxon>
        <taxon>Candidatus Izemoplasmatales</taxon>
        <taxon>Hujiaoplasmataceae</taxon>
        <taxon>Hujiaoplasma</taxon>
    </lineage>
</organism>
<dbReference type="Proteomes" id="UP000512167">
    <property type="component" value="Chromosome"/>
</dbReference>